<dbReference type="Proteomes" id="UP001319180">
    <property type="component" value="Unassembled WGS sequence"/>
</dbReference>
<dbReference type="InterPro" id="IPR050985">
    <property type="entry name" value="Alpha-glycosidase_related"/>
</dbReference>
<evidence type="ECO:0000256" key="3">
    <source>
        <dbReference type="ARBA" id="ARBA00022801"/>
    </source>
</evidence>
<dbReference type="PANTHER" id="PTHR43053:SF3">
    <property type="entry name" value="ALPHA-GALACTOSIDASE C-RELATED"/>
    <property type="match status" value="1"/>
</dbReference>
<keyword evidence="11" id="KW-1185">Reference proteome</keyword>
<dbReference type="PRINTS" id="PR00743">
    <property type="entry name" value="GLHYDRLASE36"/>
</dbReference>
<reference evidence="10 11" key="1">
    <citation type="submission" date="2021-05" db="EMBL/GenBank/DDBJ databases">
        <title>A Polyphasic approach of four new species of the genus Ohtaekwangia: Ohtaekwangia histidinii sp. nov., Ohtaekwangia cretensis sp. nov., Ohtaekwangia indiensis sp. nov., Ohtaekwangia reichenbachii sp. nov. from diverse environment.</title>
        <authorList>
            <person name="Octaviana S."/>
        </authorList>
    </citation>
    <scope>NUCLEOTIDE SEQUENCE [LARGE SCALE GENOMIC DNA]</scope>
    <source>
        <strain evidence="10 11">PWU37</strain>
    </source>
</reference>
<dbReference type="GO" id="GO:0016052">
    <property type="term" value="P:carbohydrate catabolic process"/>
    <property type="evidence" value="ECO:0007669"/>
    <property type="project" value="InterPro"/>
</dbReference>
<dbReference type="AlphaFoldDB" id="A0AAP2GF98"/>
<dbReference type="InterPro" id="IPR017853">
    <property type="entry name" value="GH"/>
</dbReference>
<feature type="binding site" evidence="7">
    <location>
        <position position="530"/>
    </location>
    <ligand>
        <name>substrate</name>
    </ligand>
</feature>
<feature type="binding site" evidence="7">
    <location>
        <position position="179"/>
    </location>
    <ligand>
        <name>substrate</name>
    </ligand>
</feature>
<feature type="binding site" evidence="7">
    <location>
        <begin position="346"/>
        <end position="347"/>
    </location>
    <ligand>
        <name>substrate</name>
    </ligand>
</feature>
<evidence type="ECO:0000259" key="8">
    <source>
        <dbReference type="Pfam" id="PF16874"/>
    </source>
</evidence>
<sequence>MAALGSTLGYAQTTIPLETRSTALVLQADDKKNLRIVYYGEKLADAGSYAQVPQAYRQTDDYSGVLASAYTPAGSRNLAEPAITVVHADGNTSLDLRYITHTRQEVTPQVALYTVTLQDPVYPFTVKLFYKVYSQEDVIEQWSEISHQEKGPVVLNKFASANLHLKAPEFWLTQYHGDWAKEMQPETSRITHGIKTLDSKLGTRANLFQPSVFMVSPGKPATEDEGTVLYGAMEWSGNFRIDLELDYQDNLRIVAGMNNFASAYTLKPKETFATPAFVFLLSHHGKGEASRKLHTWARNYKLLDGHGTRLTLLNNWEATYFDFNEQKLFGLLKDTKRLGVDLFLLDDGWFANKYPRNGDTAGLGDWEVNRTKLPNGVSSLVKEAANNDVKFGIWIEPEMVNPKSELYEKHPDWVIRQPAREEHYFRNQLVLDLSNPAVQQFVFQVVDKLFTENPSLAYIKWDCNAVVYNAYSAHLRNQSHLYIEYVRGLYNVLAKIRQKYPKVPMMLCSGGGGRVDYAALQYFTEFWPSDNTDPLERIFMQWEYSYFYPALATSNHVTAWGKQPLKFKVDVAMMGKLGFDIVVDELEAQELAFCQQALRHYNDVKQVIWQGDQYRLADPRQGSFASLVYVDPARATGVMFNYLVNNRYGEGTPYPVKLKGLDPAARYTVREINLLPGTSSPLRSDAVYSGDFLMKVGINPQLSTSRTSVVLQLSKVTP</sequence>
<comment type="catalytic activity">
    <reaction evidence="1 5">
        <text>Hydrolysis of terminal, non-reducing alpha-D-galactose residues in alpha-D-galactosides, including galactose oligosaccharides, galactomannans and galactolipids.</text>
        <dbReference type="EC" id="3.2.1.22"/>
    </reaction>
</comment>
<dbReference type="InterPro" id="IPR000111">
    <property type="entry name" value="Glyco_hydro_27/36_CS"/>
</dbReference>
<dbReference type="PROSITE" id="PS00512">
    <property type="entry name" value="ALPHA_GALACTOSIDASE"/>
    <property type="match status" value="1"/>
</dbReference>
<dbReference type="Pfam" id="PF16874">
    <property type="entry name" value="Glyco_hydro_36C"/>
    <property type="match status" value="1"/>
</dbReference>
<dbReference type="SUPFAM" id="SSF51445">
    <property type="entry name" value="(Trans)glycosidases"/>
    <property type="match status" value="1"/>
</dbReference>
<evidence type="ECO:0000259" key="9">
    <source>
        <dbReference type="Pfam" id="PF16875"/>
    </source>
</evidence>
<dbReference type="InterPro" id="IPR013780">
    <property type="entry name" value="Glyco_hydro_b"/>
</dbReference>
<feature type="binding site" evidence="7">
    <location>
        <begin position="460"/>
        <end position="464"/>
    </location>
    <ligand>
        <name>substrate</name>
    </ligand>
</feature>
<evidence type="ECO:0000256" key="1">
    <source>
        <dbReference type="ARBA" id="ARBA00001255"/>
    </source>
</evidence>
<dbReference type="Gene3D" id="3.20.20.70">
    <property type="entry name" value="Aldolase class I"/>
    <property type="match status" value="1"/>
</dbReference>
<dbReference type="Gene3D" id="2.60.40.1180">
    <property type="entry name" value="Golgi alpha-mannosidase II"/>
    <property type="match status" value="1"/>
</dbReference>
<keyword evidence="4 5" id="KW-0326">Glycosidase</keyword>
<feature type="active site" description="Proton donor" evidence="6">
    <location>
        <position position="530"/>
    </location>
</feature>
<keyword evidence="3 5" id="KW-0378">Hydrolase</keyword>
<dbReference type="Gene3D" id="2.70.98.60">
    <property type="entry name" value="alpha-galactosidase from lactobacil brevis"/>
    <property type="match status" value="1"/>
</dbReference>
<dbReference type="Pfam" id="PF16875">
    <property type="entry name" value="Glyco_hydro_36N"/>
    <property type="match status" value="1"/>
</dbReference>
<dbReference type="PIRSF" id="PIRSF005536">
    <property type="entry name" value="Agal"/>
    <property type="match status" value="1"/>
</dbReference>
<feature type="domain" description="Glycosyl hydrolase family 36 C-terminal" evidence="8">
    <location>
        <begin position="626"/>
        <end position="713"/>
    </location>
</feature>
<organism evidence="10 11">
    <name type="scientific">Dawidia soli</name>
    <dbReference type="NCBI Taxonomy" id="2782352"/>
    <lineage>
        <taxon>Bacteria</taxon>
        <taxon>Pseudomonadati</taxon>
        <taxon>Bacteroidota</taxon>
        <taxon>Cytophagia</taxon>
        <taxon>Cytophagales</taxon>
        <taxon>Chryseotaleaceae</taxon>
        <taxon>Dawidia</taxon>
    </lineage>
</organism>
<dbReference type="FunFam" id="3.20.20.70:FF:000118">
    <property type="entry name" value="Alpha-galactosidase"/>
    <property type="match status" value="1"/>
</dbReference>
<dbReference type="EMBL" id="JAHESC010000038">
    <property type="protein sequence ID" value="MBT1689272.1"/>
    <property type="molecule type" value="Genomic_DNA"/>
</dbReference>
<name>A0AAP2GF98_9BACT</name>
<dbReference type="GO" id="GO:0004557">
    <property type="term" value="F:alpha-galactosidase activity"/>
    <property type="evidence" value="ECO:0007669"/>
    <property type="project" value="UniProtKB-UniRule"/>
</dbReference>
<evidence type="ECO:0000256" key="5">
    <source>
        <dbReference type="PIRNR" id="PIRNR005536"/>
    </source>
</evidence>
<feature type="active site" description="Nucleophile" evidence="6">
    <location>
        <position position="462"/>
    </location>
</feature>
<feature type="binding site" evidence="7">
    <location>
        <position position="426"/>
    </location>
    <ligand>
        <name>substrate</name>
    </ligand>
</feature>
<evidence type="ECO:0000313" key="10">
    <source>
        <dbReference type="EMBL" id="MBT1689272.1"/>
    </source>
</evidence>
<evidence type="ECO:0000256" key="6">
    <source>
        <dbReference type="PIRSR" id="PIRSR005536-1"/>
    </source>
</evidence>
<dbReference type="InterPro" id="IPR013785">
    <property type="entry name" value="Aldolase_TIM"/>
</dbReference>
<comment type="similarity">
    <text evidence="5">Belongs to the glycosyl hydrolase.</text>
</comment>
<dbReference type="InterPro" id="IPR031704">
    <property type="entry name" value="Glyco_hydro_36_N"/>
</dbReference>
<gene>
    <name evidence="10" type="ORF">KK078_22085</name>
</gene>
<dbReference type="InterPro" id="IPR038417">
    <property type="entry name" value="Alpga-gal_N_sf"/>
</dbReference>
<evidence type="ECO:0000256" key="4">
    <source>
        <dbReference type="ARBA" id="ARBA00023295"/>
    </source>
</evidence>
<dbReference type="Pfam" id="PF02065">
    <property type="entry name" value="Melibiase"/>
    <property type="match status" value="1"/>
</dbReference>
<dbReference type="InterPro" id="IPR031705">
    <property type="entry name" value="Glyco_hydro_36_C"/>
</dbReference>
<feature type="binding site" evidence="7">
    <location>
        <position position="508"/>
    </location>
    <ligand>
        <name>substrate</name>
    </ligand>
</feature>
<dbReference type="EC" id="3.2.1.22" evidence="2 5"/>
<dbReference type="PANTHER" id="PTHR43053">
    <property type="entry name" value="GLYCOSIDASE FAMILY 31"/>
    <property type="match status" value="1"/>
</dbReference>
<feature type="domain" description="Glycosyl hydrolase family 36 N-terminal" evidence="9">
    <location>
        <begin position="33"/>
        <end position="267"/>
    </location>
</feature>
<protein>
    <recommendedName>
        <fullName evidence="2 5">Alpha-galactosidase</fullName>
        <ecNumber evidence="2 5">3.2.1.22</ecNumber>
    </recommendedName>
</protein>
<accession>A0AAP2GF98</accession>
<evidence type="ECO:0000313" key="11">
    <source>
        <dbReference type="Proteomes" id="UP001319180"/>
    </source>
</evidence>
<proteinExistence type="inferred from homology"/>
<dbReference type="InterPro" id="IPR002252">
    <property type="entry name" value="Glyco_hydro_36"/>
</dbReference>
<dbReference type="CDD" id="cd14791">
    <property type="entry name" value="GH36"/>
    <property type="match status" value="1"/>
</dbReference>
<evidence type="ECO:0000256" key="2">
    <source>
        <dbReference type="ARBA" id="ARBA00012755"/>
    </source>
</evidence>
<evidence type="ECO:0000256" key="7">
    <source>
        <dbReference type="PIRSR" id="PIRSR005536-2"/>
    </source>
</evidence>
<comment type="caution">
    <text evidence="10">The sequence shown here is derived from an EMBL/GenBank/DDBJ whole genome shotgun (WGS) entry which is preliminary data.</text>
</comment>